<dbReference type="EMBL" id="JANRMS010000907">
    <property type="protein sequence ID" value="KAJ3532987.1"/>
    <property type="molecule type" value="Genomic_DNA"/>
</dbReference>
<organism evidence="1 2">
    <name type="scientific">Fusarium decemcellulare</name>
    <dbReference type="NCBI Taxonomy" id="57161"/>
    <lineage>
        <taxon>Eukaryota</taxon>
        <taxon>Fungi</taxon>
        <taxon>Dikarya</taxon>
        <taxon>Ascomycota</taxon>
        <taxon>Pezizomycotina</taxon>
        <taxon>Sordariomycetes</taxon>
        <taxon>Hypocreomycetidae</taxon>
        <taxon>Hypocreales</taxon>
        <taxon>Nectriaceae</taxon>
        <taxon>Fusarium</taxon>
        <taxon>Fusarium decemcellulare species complex</taxon>
    </lineage>
</organism>
<evidence type="ECO:0000313" key="1">
    <source>
        <dbReference type="EMBL" id="KAJ3532987.1"/>
    </source>
</evidence>
<reference evidence="1" key="1">
    <citation type="submission" date="2022-08" db="EMBL/GenBank/DDBJ databases">
        <title>Genome Sequence of Fusarium decemcellulare.</title>
        <authorList>
            <person name="Buettner E."/>
        </authorList>
    </citation>
    <scope>NUCLEOTIDE SEQUENCE</scope>
    <source>
        <strain evidence="1">Babe19</strain>
    </source>
</reference>
<evidence type="ECO:0000313" key="2">
    <source>
        <dbReference type="Proteomes" id="UP001148629"/>
    </source>
</evidence>
<accession>A0ACC1S6F9</accession>
<dbReference type="Proteomes" id="UP001148629">
    <property type="component" value="Unassembled WGS sequence"/>
</dbReference>
<protein>
    <submittedName>
        <fullName evidence="1">Uncharacterized protein</fullName>
    </submittedName>
</protein>
<gene>
    <name evidence="1" type="ORF">NM208_g8184</name>
</gene>
<sequence>MISPRILFFGDLTETDFGVEELVTYAEKSERLAAYFDDALVVSQKTLSSLSLNDLDIFSLDSLAKLASRVQQDESSSVVLRALALCFAQIGHLIAELEKNPALQDLWIKQKVLIVASCAGQLAGSLAATARSIDDLVNAGPEMLAVMIRAAFDADRKTNAVIDDKSKSCAYAVFEISVSQAVGAADQFNKEKV</sequence>
<name>A0ACC1S6F9_9HYPO</name>
<proteinExistence type="predicted"/>
<keyword evidence="2" id="KW-1185">Reference proteome</keyword>
<comment type="caution">
    <text evidence="1">The sequence shown here is derived from an EMBL/GenBank/DDBJ whole genome shotgun (WGS) entry which is preliminary data.</text>
</comment>